<dbReference type="EMBL" id="LR217720">
    <property type="protein sequence ID" value="VFP84558.1"/>
    <property type="molecule type" value="Genomic_DNA"/>
</dbReference>
<evidence type="ECO:0000256" key="6">
    <source>
        <dbReference type="ARBA" id="ARBA00022679"/>
    </source>
</evidence>
<evidence type="ECO:0000256" key="7">
    <source>
        <dbReference type="ARBA" id="ARBA00022741"/>
    </source>
</evidence>
<dbReference type="PANTHER" id="PTHR23117:SF13">
    <property type="entry name" value="GUANYLATE KINASE"/>
    <property type="match status" value="1"/>
</dbReference>
<dbReference type="Gene3D" id="3.40.50.300">
    <property type="entry name" value="P-loop containing nucleotide triphosphate hydrolases"/>
    <property type="match status" value="1"/>
</dbReference>
<dbReference type="FunFam" id="3.40.50.300:FF:000084">
    <property type="entry name" value="Guanylate kinase"/>
    <property type="match status" value="1"/>
</dbReference>
<dbReference type="InterPro" id="IPR020590">
    <property type="entry name" value="Guanylate_kinase_CS"/>
</dbReference>
<dbReference type="EC" id="2.7.4.8" evidence="3 11"/>
<organism evidence="13 14">
    <name type="scientific">Candidatus Erwinia haradaeae</name>
    <dbReference type="NCBI Taxonomy" id="1922217"/>
    <lineage>
        <taxon>Bacteria</taxon>
        <taxon>Pseudomonadati</taxon>
        <taxon>Pseudomonadota</taxon>
        <taxon>Gammaproteobacteria</taxon>
        <taxon>Enterobacterales</taxon>
        <taxon>Erwiniaceae</taxon>
        <taxon>Erwinia</taxon>
    </lineage>
</organism>
<dbReference type="Gene3D" id="3.30.63.10">
    <property type="entry name" value="Guanylate Kinase phosphate binding domain"/>
    <property type="match status" value="1"/>
</dbReference>
<dbReference type="InterPro" id="IPR008144">
    <property type="entry name" value="Guanylate_kin-like_dom"/>
</dbReference>
<dbReference type="InterPro" id="IPR027417">
    <property type="entry name" value="P-loop_NTPase"/>
</dbReference>
<dbReference type="HAMAP" id="MF_00328">
    <property type="entry name" value="Guanylate_kinase"/>
    <property type="match status" value="1"/>
</dbReference>
<evidence type="ECO:0000256" key="9">
    <source>
        <dbReference type="ARBA" id="ARBA00022840"/>
    </source>
</evidence>
<evidence type="ECO:0000256" key="11">
    <source>
        <dbReference type="HAMAP-Rule" id="MF_00328"/>
    </source>
</evidence>
<keyword evidence="5 11" id="KW-0963">Cytoplasm</keyword>
<dbReference type="PROSITE" id="PS00856">
    <property type="entry name" value="GUANYLATE_KINASE_1"/>
    <property type="match status" value="1"/>
</dbReference>
<reference evidence="13 14" key="1">
    <citation type="submission" date="2019-02" db="EMBL/GenBank/DDBJ databases">
        <authorList>
            <person name="Manzano-Marin A."/>
            <person name="Manzano-Marin A."/>
        </authorList>
    </citation>
    <scope>NUCLEOTIDE SEQUENCE [LARGE SCALE GENOMIC DNA]</scope>
    <source>
        <strain evidence="13 14">ErCilaricifoliae</strain>
    </source>
</reference>
<dbReference type="CDD" id="cd00071">
    <property type="entry name" value="GMPK"/>
    <property type="match status" value="1"/>
</dbReference>
<protein>
    <recommendedName>
        <fullName evidence="4 11">Guanylate kinase</fullName>
        <ecNumber evidence="3 11">2.7.4.8</ecNumber>
    </recommendedName>
    <alternativeName>
        <fullName evidence="10 11">GMP kinase</fullName>
    </alternativeName>
</protein>
<comment type="subcellular location">
    <subcellularLocation>
        <location evidence="1 11">Cytoplasm</location>
    </subcellularLocation>
</comment>
<sequence>MNLGRLFIFSAPSGAGKSSLIQALLNKLQPYHAQISISHTTRHMRPGEKQGEHYYFVTNDEFSSMIDQQKFLEYAQVFGNYYGTSRQAIMYKLKKGIDIFLDIDWQGARNIRTIMPDARSIFILPPSKSELQRRLQQRDQDSAAIITRRMTQAVEEISHYIEYNYLIVNDDFDRALIDLQSIIHAERFRINHQASYYKILLNELLAD</sequence>
<name>A0A451DDS9_9GAMM</name>
<dbReference type="PANTHER" id="PTHR23117">
    <property type="entry name" value="GUANYLATE KINASE-RELATED"/>
    <property type="match status" value="1"/>
</dbReference>
<dbReference type="Pfam" id="PF00625">
    <property type="entry name" value="Guanylate_kin"/>
    <property type="match status" value="1"/>
</dbReference>
<comment type="catalytic activity">
    <reaction evidence="11">
        <text>GMP + ATP = GDP + ADP</text>
        <dbReference type="Rhea" id="RHEA:20780"/>
        <dbReference type="ChEBI" id="CHEBI:30616"/>
        <dbReference type="ChEBI" id="CHEBI:58115"/>
        <dbReference type="ChEBI" id="CHEBI:58189"/>
        <dbReference type="ChEBI" id="CHEBI:456216"/>
        <dbReference type="EC" id="2.7.4.8"/>
    </reaction>
</comment>
<gene>
    <name evidence="11 13" type="primary">gmk</name>
    <name evidence="13" type="ORF">ERCILAFE3058_643</name>
</gene>
<proteinExistence type="inferred from homology"/>
<evidence type="ECO:0000259" key="12">
    <source>
        <dbReference type="PROSITE" id="PS50052"/>
    </source>
</evidence>
<evidence type="ECO:0000256" key="2">
    <source>
        <dbReference type="ARBA" id="ARBA00005790"/>
    </source>
</evidence>
<comment type="similarity">
    <text evidence="2 11">Belongs to the guanylate kinase family.</text>
</comment>
<dbReference type="PROSITE" id="PS50052">
    <property type="entry name" value="GUANYLATE_KINASE_2"/>
    <property type="match status" value="1"/>
</dbReference>
<dbReference type="FunFam" id="3.30.63.10:FF:000002">
    <property type="entry name" value="Guanylate kinase 1"/>
    <property type="match status" value="1"/>
</dbReference>
<keyword evidence="8 11" id="KW-0418">Kinase</keyword>
<evidence type="ECO:0000256" key="5">
    <source>
        <dbReference type="ARBA" id="ARBA00022490"/>
    </source>
</evidence>
<evidence type="ECO:0000256" key="3">
    <source>
        <dbReference type="ARBA" id="ARBA00012961"/>
    </source>
</evidence>
<dbReference type="SMART" id="SM00072">
    <property type="entry name" value="GuKc"/>
    <property type="match status" value="1"/>
</dbReference>
<dbReference type="InterPro" id="IPR008145">
    <property type="entry name" value="GK/Ca_channel_bsu"/>
</dbReference>
<evidence type="ECO:0000313" key="14">
    <source>
        <dbReference type="Proteomes" id="UP000294418"/>
    </source>
</evidence>
<evidence type="ECO:0000256" key="4">
    <source>
        <dbReference type="ARBA" id="ARBA00016296"/>
    </source>
</evidence>
<keyword evidence="9 11" id="KW-0067">ATP-binding</keyword>
<dbReference type="OrthoDB" id="9808150at2"/>
<dbReference type="GO" id="GO:0004385">
    <property type="term" value="F:GMP kinase activity"/>
    <property type="evidence" value="ECO:0007669"/>
    <property type="project" value="UniProtKB-UniRule"/>
</dbReference>
<keyword evidence="6 11" id="KW-0808">Transferase</keyword>
<accession>A0A451DDS9</accession>
<evidence type="ECO:0000256" key="8">
    <source>
        <dbReference type="ARBA" id="ARBA00022777"/>
    </source>
</evidence>
<evidence type="ECO:0000256" key="1">
    <source>
        <dbReference type="ARBA" id="ARBA00004496"/>
    </source>
</evidence>
<dbReference type="AlphaFoldDB" id="A0A451DDS9"/>
<evidence type="ECO:0000313" key="13">
    <source>
        <dbReference type="EMBL" id="VFP84558.1"/>
    </source>
</evidence>
<dbReference type="SUPFAM" id="SSF52540">
    <property type="entry name" value="P-loop containing nucleoside triphosphate hydrolases"/>
    <property type="match status" value="1"/>
</dbReference>
<dbReference type="RefSeq" id="WP_157989998.1">
    <property type="nucleotide sequence ID" value="NZ_LR217720.1"/>
</dbReference>
<evidence type="ECO:0000256" key="10">
    <source>
        <dbReference type="ARBA" id="ARBA00030128"/>
    </source>
</evidence>
<dbReference type="Proteomes" id="UP000294418">
    <property type="component" value="Chromosome"/>
</dbReference>
<dbReference type="NCBIfam" id="TIGR03263">
    <property type="entry name" value="guanyl_kin"/>
    <property type="match status" value="1"/>
</dbReference>
<feature type="binding site" evidence="11">
    <location>
        <begin position="11"/>
        <end position="18"/>
    </location>
    <ligand>
        <name>ATP</name>
        <dbReference type="ChEBI" id="CHEBI:30616"/>
    </ligand>
</feature>
<dbReference type="GO" id="GO:0005524">
    <property type="term" value="F:ATP binding"/>
    <property type="evidence" value="ECO:0007669"/>
    <property type="project" value="UniProtKB-UniRule"/>
</dbReference>
<comment type="function">
    <text evidence="11">Essential for recycling GMP and indirectly, cGMP.</text>
</comment>
<keyword evidence="7 11" id="KW-0547">Nucleotide-binding</keyword>
<feature type="domain" description="Guanylate kinase-like" evidence="12">
    <location>
        <begin position="4"/>
        <end position="184"/>
    </location>
</feature>
<dbReference type="GO" id="GO:0005829">
    <property type="term" value="C:cytosol"/>
    <property type="evidence" value="ECO:0007669"/>
    <property type="project" value="TreeGrafter"/>
</dbReference>
<dbReference type="InterPro" id="IPR017665">
    <property type="entry name" value="Guanylate_kinase"/>
</dbReference>